<organism evidence="5 6">
    <name type="scientific">Dactylosporangium salmoneum</name>
    <dbReference type="NCBI Taxonomy" id="53361"/>
    <lineage>
        <taxon>Bacteria</taxon>
        <taxon>Bacillati</taxon>
        <taxon>Actinomycetota</taxon>
        <taxon>Actinomycetes</taxon>
        <taxon>Micromonosporales</taxon>
        <taxon>Micromonosporaceae</taxon>
        <taxon>Dactylosporangium</taxon>
    </lineage>
</organism>
<dbReference type="InterPro" id="IPR027805">
    <property type="entry name" value="Transposase_HTH_dom"/>
</dbReference>
<evidence type="ECO:0000259" key="3">
    <source>
        <dbReference type="Pfam" id="PF13359"/>
    </source>
</evidence>
<evidence type="ECO:0000256" key="1">
    <source>
        <dbReference type="ARBA" id="ARBA00001968"/>
    </source>
</evidence>
<dbReference type="Proteomes" id="UP001501444">
    <property type="component" value="Unassembled WGS sequence"/>
</dbReference>
<evidence type="ECO:0000256" key="2">
    <source>
        <dbReference type="ARBA" id="ARBA00022723"/>
    </source>
</evidence>
<keyword evidence="6" id="KW-1185">Reference proteome</keyword>
<comment type="caution">
    <text evidence="5">The sequence shown here is derived from an EMBL/GenBank/DDBJ whole genome shotgun (WGS) entry which is preliminary data.</text>
</comment>
<evidence type="ECO:0000259" key="4">
    <source>
        <dbReference type="Pfam" id="PF13613"/>
    </source>
</evidence>
<dbReference type="Pfam" id="PF13359">
    <property type="entry name" value="DDE_Tnp_4"/>
    <property type="match status" value="1"/>
</dbReference>
<reference evidence="5 6" key="1">
    <citation type="journal article" date="2019" name="Int. J. Syst. Evol. Microbiol.">
        <title>The Global Catalogue of Microorganisms (GCM) 10K type strain sequencing project: providing services to taxonomists for standard genome sequencing and annotation.</title>
        <authorList>
            <consortium name="The Broad Institute Genomics Platform"/>
            <consortium name="The Broad Institute Genome Sequencing Center for Infectious Disease"/>
            <person name="Wu L."/>
            <person name="Ma J."/>
        </authorList>
    </citation>
    <scope>NUCLEOTIDE SEQUENCE [LARGE SCALE GENOMIC DNA]</scope>
    <source>
        <strain evidence="5 6">JCM 3272</strain>
    </source>
</reference>
<dbReference type="EMBL" id="BAAARV010000021">
    <property type="protein sequence ID" value="GAA2341247.1"/>
    <property type="molecule type" value="Genomic_DNA"/>
</dbReference>
<dbReference type="Pfam" id="PF13613">
    <property type="entry name" value="HTH_Tnp_4"/>
    <property type="match status" value="1"/>
</dbReference>
<keyword evidence="2" id="KW-0479">Metal-binding</keyword>
<feature type="domain" description="DDE Tnp4" evidence="3">
    <location>
        <begin position="148"/>
        <end position="297"/>
    </location>
</feature>
<accession>A0ABN3G015</accession>
<evidence type="ECO:0000313" key="5">
    <source>
        <dbReference type="EMBL" id="GAA2341247.1"/>
    </source>
</evidence>
<sequence>MNGTPQSGQILVESLVDHRRRTLPAPIPPGTGTSIEASDAPTGSLAVLSYPATIPLSSRTLNHLASRIRRHRNQQRSRWRRLDPGRQALLALAHLRNGDTYTRLAAGFDIGVATAWRYVREAVDLLATAAEDLAAAMRRIRTLAYAILDGTLIPIDRVANQRPYYSGKHKRHGVNVQVIADPAGRLIWASPALPGSCHDLSAARAHGIIGTLGSADVMTFADKGYQGAGGSVRTPFKRHRRRPKLSRRQKAVNTAHARIRACGERAIATLKGWKVLTKLRCCPRRATAIVQAILVLHHVETSRYAG</sequence>
<feature type="domain" description="Transposase Helix-turn-helix" evidence="4">
    <location>
        <begin position="80"/>
        <end position="129"/>
    </location>
</feature>
<evidence type="ECO:0000313" key="6">
    <source>
        <dbReference type="Proteomes" id="UP001501444"/>
    </source>
</evidence>
<name>A0ABN3G015_9ACTN</name>
<dbReference type="InterPro" id="IPR027806">
    <property type="entry name" value="HARBI1_dom"/>
</dbReference>
<evidence type="ECO:0008006" key="7">
    <source>
        <dbReference type="Google" id="ProtNLM"/>
    </source>
</evidence>
<comment type="cofactor">
    <cofactor evidence="1">
        <name>a divalent metal cation</name>
        <dbReference type="ChEBI" id="CHEBI:60240"/>
    </cofactor>
</comment>
<proteinExistence type="predicted"/>
<gene>
    <name evidence="5" type="ORF">GCM10010170_024570</name>
</gene>
<protein>
    <recommendedName>
        <fullName evidence="7">Transposase</fullName>
    </recommendedName>
</protein>